<dbReference type="AlphaFoldDB" id="A0A0E9PA45"/>
<dbReference type="EMBL" id="GBXM01107652">
    <property type="protein sequence ID" value="JAH00925.1"/>
    <property type="molecule type" value="Transcribed_RNA"/>
</dbReference>
<accession>A0A0E9PA45</accession>
<protein>
    <submittedName>
        <fullName evidence="1">Uncharacterized protein</fullName>
    </submittedName>
</protein>
<reference evidence="1" key="1">
    <citation type="submission" date="2014-11" db="EMBL/GenBank/DDBJ databases">
        <authorList>
            <person name="Amaro Gonzalez C."/>
        </authorList>
    </citation>
    <scope>NUCLEOTIDE SEQUENCE</scope>
</reference>
<name>A0A0E9PA45_ANGAN</name>
<evidence type="ECO:0000313" key="1">
    <source>
        <dbReference type="EMBL" id="JAH00925.1"/>
    </source>
</evidence>
<reference evidence="1" key="2">
    <citation type="journal article" date="2015" name="Fish Shellfish Immunol.">
        <title>Early steps in the European eel (Anguilla anguilla)-Vibrio vulnificus interaction in the gills: Role of the RtxA13 toxin.</title>
        <authorList>
            <person name="Callol A."/>
            <person name="Pajuelo D."/>
            <person name="Ebbesson L."/>
            <person name="Teles M."/>
            <person name="MacKenzie S."/>
            <person name="Amaro C."/>
        </authorList>
    </citation>
    <scope>NUCLEOTIDE SEQUENCE</scope>
</reference>
<proteinExistence type="predicted"/>
<sequence length="49" mass="5460">MNTSVSAQHPIYCSGLLCRLKFYTTLGQTVLSLRINTTCSFGHNQKQTP</sequence>
<organism evidence="1">
    <name type="scientific">Anguilla anguilla</name>
    <name type="common">European freshwater eel</name>
    <name type="synonym">Muraena anguilla</name>
    <dbReference type="NCBI Taxonomy" id="7936"/>
    <lineage>
        <taxon>Eukaryota</taxon>
        <taxon>Metazoa</taxon>
        <taxon>Chordata</taxon>
        <taxon>Craniata</taxon>
        <taxon>Vertebrata</taxon>
        <taxon>Euteleostomi</taxon>
        <taxon>Actinopterygii</taxon>
        <taxon>Neopterygii</taxon>
        <taxon>Teleostei</taxon>
        <taxon>Anguilliformes</taxon>
        <taxon>Anguillidae</taxon>
        <taxon>Anguilla</taxon>
    </lineage>
</organism>